<dbReference type="InterPro" id="IPR001509">
    <property type="entry name" value="Epimerase_deHydtase"/>
</dbReference>
<gene>
    <name evidence="3" type="ORF">LPQ35_08535</name>
</gene>
<comment type="similarity">
    <text evidence="1">Belongs to the NAD(P)-dependent epimerase/dehydratase family.</text>
</comment>
<dbReference type="Gene3D" id="3.40.50.720">
    <property type="entry name" value="NAD(P)-binding Rossmann-like Domain"/>
    <property type="match status" value="1"/>
</dbReference>
<dbReference type="SUPFAM" id="SSF51735">
    <property type="entry name" value="NAD(P)-binding Rossmann-fold domains"/>
    <property type="match status" value="1"/>
</dbReference>
<reference evidence="3 4" key="1">
    <citation type="submission" date="2021-11" db="EMBL/GenBank/DDBJ databases">
        <title>Whole genome of Geoglobus acetivorans.</title>
        <authorList>
            <person name="Liu D."/>
        </authorList>
    </citation>
    <scope>NUCLEOTIDE SEQUENCE [LARGE SCALE GENOMIC DNA]</scope>
    <source>
        <strain evidence="3 4">SBH6</strain>
    </source>
</reference>
<proteinExistence type="inferred from homology"/>
<evidence type="ECO:0000313" key="3">
    <source>
        <dbReference type="EMBL" id="XAT63297.1"/>
    </source>
</evidence>
<dbReference type="PANTHER" id="PTHR42687:SF1">
    <property type="entry name" value="L-THREONINE 3-DEHYDROGENASE, MITOCHONDRIAL"/>
    <property type="match status" value="1"/>
</dbReference>
<evidence type="ECO:0000259" key="2">
    <source>
        <dbReference type="Pfam" id="PF01370"/>
    </source>
</evidence>
<dbReference type="InterPro" id="IPR036291">
    <property type="entry name" value="NAD(P)-bd_dom_sf"/>
</dbReference>
<dbReference type="InterPro" id="IPR051225">
    <property type="entry name" value="NAD(P)_epim/dehydratase"/>
</dbReference>
<accession>A0ABZ3H4F1</accession>
<name>A0ABZ3H4F1_GEOAI</name>
<sequence>MATLITGGAGFLGRFIARRLEDTVIFDLRKPEHGKFEFGSVTSWSDIIEVFKCHEIDSVIHTAADLSVKAEKSHVDAFRTNVEGTLNILEACRLFDVSKVIFISSHSVYGLRSQQPVDEFSFREPASLYGVTKACSEILGTYYLHAYGMDFRAVRFPILIGPFRAGMGASVTFSSFIDDLYYGRGCVMNLPPETKLPVLYVKDAAELVLRLNDTDRVSKPLFNAGGIAVSLEELISSARKFFPDFEPRFDVSSEAERIARNWSVMTELAVSSGILDRYRKIDELGWEIRWDSTDKIVEDHIKTLRSEVE</sequence>
<dbReference type="Proteomes" id="UP001492541">
    <property type="component" value="Chromosome"/>
</dbReference>
<feature type="domain" description="NAD-dependent epimerase/dehydratase" evidence="2">
    <location>
        <begin position="4"/>
        <end position="224"/>
    </location>
</feature>
<dbReference type="Pfam" id="PF01370">
    <property type="entry name" value="Epimerase"/>
    <property type="match status" value="1"/>
</dbReference>
<dbReference type="EMBL" id="CP087714">
    <property type="protein sequence ID" value="XAT63297.1"/>
    <property type="molecule type" value="Genomic_DNA"/>
</dbReference>
<dbReference type="PANTHER" id="PTHR42687">
    <property type="entry name" value="L-THREONINE 3-DEHYDROGENASE"/>
    <property type="match status" value="1"/>
</dbReference>
<keyword evidence="4" id="KW-1185">Reference proteome</keyword>
<evidence type="ECO:0000313" key="4">
    <source>
        <dbReference type="Proteomes" id="UP001492541"/>
    </source>
</evidence>
<organism evidence="3 4">
    <name type="scientific">Geoglobus acetivorans</name>
    <dbReference type="NCBI Taxonomy" id="565033"/>
    <lineage>
        <taxon>Archaea</taxon>
        <taxon>Methanobacteriati</taxon>
        <taxon>Methanobacteriota</taxon>
        <taxon>Archaeoglobi</taxon>
        <taxon>Archaeoglobales</taxon>
        <taxon>Archaeoglobaceae</taxon>
        <taxon>Geoglobus</taxon>
    </lineage>
</organism>
<protein>
    <submittedName>
        <fullName evidence="3">NAD(P)-dependent oxidoreductase</fullName>
    </submittedName>
</protein>
<dbReference type="GeneID" id="90449732"/>
<evidence type="ECO:0000256" key="1">
    <source>
        <dbReference type="ARBA" id="ARBA00007637"/>
    </source>
</evidence>
<dbReference type="RefSeq" id="WP_193808362.1">
    <property type="nucleotide sequence ID" value="NZ_CP087714.1"/>
</dbReference>